<feature type="region of interest" description="Disordered" evidence="1">
    <location>
        <begin position="91"/>
        <end position="110"/>
    </location>
</feature>
<gene>
    <name evidence="2" type="ordered locus">Dred_2962</name>
</gene>
<dbReference type="AlphaFoldDB" id="A4J8R2"/>
<dbReference type="RefSeq" id="WP_011879256.1">
    <property type="nucleotide sequence ID" value="NC_009253.1"/>
</dbReference>
<accession>A4J8R2</accession>
<keyword evidence="3" id="KW-1185">Reference proteome</keyword>
<feature type="region of interest" description="Disordered" evidence="1">
    <location>
        <begin position="115"/>
        <end position="180"/>
    </location>
</feature>
<evidence type="ECO:0000256" key="1">
    <source>
        <dbReference type="SAM" id="MobiDB-lite"/>
    </source>
</evidence>
<feature type="compositionally biased region" description="Basic and acidic residues" evidence="1">
    <location>
        <begin position="137"/>
        <end position="152"/>
    </location>
</feature>
<proteinExistence type="predicted"/>
<dbReference type="KEGG" id="drm:Dred_2962"/>
<dbReference type="HOGENOM" id="CLU_1233415_0_0_9"/>
<name>A4J8R2_DESRM</name>
<dbReference type="EMBL" id="CP000612">
    <property type="protein sequence ID" value="ABO51465.1"/>
    <property type="molecule type" value="Genomic_DNA"/>
</dbReference>
<organism evidence="2 3">
    <name type="scientific">Desulforamulus reducens (strain ATCC BAA-1160 / DSM 100696 / MI-1)</name>
    <name type="common">Desulfotomaculum reducens</name>
    <dbReference type="NCBI Taxonomy" id="349161"/>
    <lineage>
        <taxon>Bacteria</taxon>
        <taxon>Bacillati</taxon>
        <taxon>Bacillota</taxon>
        <taxon>Clostridia</taxon>
        <taxon>Eubacteriales</taxon>
        <taxon>Peptococcaceae</taxon>
        <taxon>Desulforamulus</taxon>
    </lineage>
</organism>
<dbReference type="OrthoDB" id="1786431at2"/>
<protein>
    <submittedName>
        <fullName evidence="2">Uncharacterized protein</fullName>
    </submittedName>
</protein>
<dbReference type="Proteomes" id="UP000001556">
    <property type="component" value="Chromosome"/>
</dbReference>
<reference evidence="2 3" key="1">
    <citation type="submission" date="2007-03" db="EMBL/GenBank/DDBJ databases">
        <title>Complete sequence of Desulfotomaculum reducens MI-1.</title>
        <authorList>
            <consortium name="US DOE Joint Genome Institute"/>
            <person name="Copeland A."/>
            <person name="Lucas S."/>
            <person name="Lapidus A."/>
            <person name="Barry K."/>
            <person name="Detter J.C."/>
            <person name="Glavina del Rio T."/>
            <person name="Hammon N."/>
            <person name="Israni S."/>
            <person name="Dalin E."/>
            <person name="Tice H."/>
            <person name="Pitluck S."/>
            <person name="Sims D."/>
            <person name="Brettin T."/>
            <person name="Bruce D."/>
            <person name="Han C."/>
            <person name="Tapia R."/>
            <person name="Schmutz J."/>
            <person name="Larimer F."/>
            <person name="Land M."/>
            <person name="Hauser L."/>
            <person name="Kyrpides N."/>
            <person name="Kim E."/>
            <person name="Tebo B.M."/>
            <person name="Richardson P."/>
        </authorList>
    </citation>
    <scope>NUCLEOTIDE SEQUENCE [LARGE SCALE GENOMIC DNA]</scope>
    <source>
        <strain evidence="2 3">MI-1</strain>
    </source>
</reference>
<sequence>MAKAKTQETILTVSGYEVDKDLIRVPIKVSPSLQALIANQLELMEIVEKNHSDYHIFIEQHRMELLQIEQEISYAYTNYMKKKEKAREKREQKKATLAVEPPKSEEEFPFIEGSVSADTHPASPEELPWDDSPGHSFQEKNDYDIGYRDEKPVPSLDEMADRMSPGLPSAKYEPRTAPVETKPDIDVRRVAIGAAIKSLRSFLGRELTEEEIVQIENQVDSYLK</sequence>
<evidence type="ECO:0000313" key="3">
    <source>
        <dbReference type="Proteomes" id="UP000001556"/>
    </source>
</evidence>
<evidence type="ECO:0000313" key="2">
    <source>
        <dbReference type="EMBL" id="ABO51465.1"/>
    </source>
</evidence>